<feature type="transmembrane region" description="Helical" evidence="1">
    <location>
        <begin position="87"/>
        <end position="105"/>
    </location>
</feature>
<dbReference type="Proteomes" id="UP000032900">
    <property type="component" value="Unassembled WGS sequence"/>
</dbReference>
<keyword evidence="1" id="KW-0812">Transmembrane</keyword>
<proteinExistence type="predicted"/>
<dbReference type="STRING" id="1236989.JCM15548_13397"/>
<keyword evidence="1" id="KW-0472">Membrane</keyword>
<organism evidence="3 4">
    <name type="scientific">Geofilum rubicundum JCM 15548</name>
    <dbReference type="NCBI Taxonomy" id="1236989"/>
    <lineage>
        <taxon>Bacteria</taxon>
        <taxon>Pseudomonadati</taxon>
        <taxon>Bacteroidota</taxon>
        <taxon>Bacteroidia</taxon>
        <taxon>Marinilabiliales</taxon>
        <taxon>Marinilabiliaceae</taxon>
        <taxon>Geofilum</taxon>
    </lineage>
</organism>
<dbReference type="InterPro" id="IPR025508">
    <property type="entry name" value="DUF4395"/>
</dbReference>
<feature type="transmembrane region" description="Helical" evidence="1">
    <location>
        <begin position="21"/>
        <end position="47"/>
    </location>
</feature>
<evidence type="ECO:0000313" key="3">
    <source>
        <dbReference type="EMBL" id="GAO31061.1"/>
    </source>
</evidence>
<dbReference type="EMBL" id="BAZW01000037">
    <property type="protein sequence ID" value="GAO31061.1"/>
    <property type="molecule type" value="Genomic_DNA"/>
</dbReference>
<dbReference type="Pfam" id="PF14340">
    <property type="entry name" value="DUF4395"/>
    <property type="match status" value="1"/>
</dbReference>
<dbReference type="RefSeq" id="WP_083985160.1">
    <property type="nucleotide sequence ID" value="NZ_BAZW01000037.1"/>
</dbReference>
<evidence type="ECO:0000313" key="4">
    <source>
        <dbReference type="Proteomes" id="UP000032900"/>
    </source>
</evidence>
<reference evidence="3 4" key="1">
    <citation type="journal article" date="2015" name="Microbes Environ.">
        <title>Distribution and evolution of nitrogen fixation genes in the phylum bacteroidetes.</title>
        <authorList>
            <person name="Inoue J."/>
            <person name="Oshima K."/>
            <person name="Suda W."/>
            <person name="Sakamoto M."/>
            <person name="Iino T."/>
            <person name="Noda S."/>
            <person name="Hongoh Y."/>
            <person name="Hattori M."/>
            <person name="Ohkuma M."/>
        </authorList>
    </citation>
    <scope>NUCLEOTIDE SEQUENCE [LARGE SCALE GENOMIC DNA]</scope>
    <source>
        <strain evidence="3">JCM 15548</strain>
    </source>
</reference>
<protein>
    <recommendedName>
        <fullName evidence="2">DUF4395 domain-containing protein</fullName>
    </recommendedName>
</protein>
<comment type="caution">
    <text evidence="3">The sequence shown here is derived from an EMBL/GenBank/DDBJ whole genome shotgun (WGS) entry which is preliminary data.</text>
</comment>
<accession>A0A0E9M114</accession>
<evidence type="ECO:0000256" key="1">
    <source>
        <dbReference type="SAM" id="Phobius"/>
    </source>
</evidence>
<keyword evidence="4" id="KW-1185">Reference proteome</keyword>
<evidence type="ECO:0000259" key="2">
    <source>
        <dbReference type="Pfam" id="PF14340"/>
    </source>
</evidence>
<feature type="transmembrane region" description="Helical" evidence="1">
    <location>
        <begin position="111"/>
        <end position="137"/>
    </location>
</feature>
<gene>
    <name evidence="3" type="ORF">JCM15548_13397</name>
</gene>
<dbReference type="AlphaFoldDB" id="A0A0E9M114"/>
<feature type="domain" description="DUF4395" evidence="2">
    <location>
        <begin position="14"/>
        <end position="141"/>
    </location>
</feature>
<sequence>MRFTSLCPMSDKRVNKWVARINAALTFVLLLVFFYTQNMYVMLFLAFDFMLRGNDYAQFSPLAIVSKQILKALPLKPQAINAGPKFFAARIGYFFSLLTLLFWVFKWPVTANVVAGVFALFAFLEAVIGFCMACYVYPYVYKATYHQEFSE</sequence>
<name>A0A0E9M114_9BACT</name>
<keyword evidence="1" id="KW-1133">Transmembrane helix</keyword>
<dbReference type="OrthoDB" id="1261922at2"/>